<keyword evidence="3" id="KW-1185">Reference proteome</keyword>
<organism evidence="2 3">
    <name type="scientific">Exophiala bonariae</name>
    <dbReference type="NCBI Taxonomy" id="1690606"/>
    <lineage>
        <taxon>Eukaryota</taxon>
        <taxon>Fungi</taxon>
        <taxon>Dikarya</taxon>
        <taxon>Ascomycota</taxon>
        <taxon>Pezizomycotina</taxon>
        <taxon>Eurotiomycetes</taxon>
        <taxon>Chaetothyriomycetidae</taxon>
        <taxon>Chaetothyriales</taxon>
        <taxon>Herpotrichiellaceae</taxon>
        <taxon>Exophiala</taxon>
    </lineage>
</organism>
<evidence type="ECO:0000256" key="1">
    <source>
        <dbReference type="SAM" id="MobiDB-lite"/>
    </source>
</evidence>
<dbReference type="SUPFAM" id="SSF54695">
    <property type="entry name" value="POZ domain"/>
    <property type="match status" value="1"/>
</dbReference>
<name>A0AAV9NKY7_9EURO</name>
<dbReference type="PANTHER" id="PTHR47843">
    <property type="entry name" value="BTB DOMAIN-CONTAINING PROTEIN-RELATED"/>
    <property type="match status" value="1"/>
</dbReference>
<dbReference type="InterPro" id="IPR011333">
    <property type="entry name" value="SKP1/BTB/POZ_sf"/>
</dbReference>
<dbReference type="Gene3D" id="3.30.710.10">
    <property type="entry name" value="Potassium Channel Kv1.1, Chain A"/>
    <property type="match status" value="1"/>
</dbReference>
<dbReference type="CDD" id="cd18186">
    <property type="entry name" value="BTB_POZ_ZBTB_KLHL-like"/>
    <property type="match status" value="1"/>
</dbReference>
<dbReference type="GeneID" id="89975764"/>
<comment type="caution">
    <text evidence="2">The sequence shown here is derived from an EMBL/GenBank/DDBJ whole genome shotgun (WGS) entry which is preliminary data.</text>
</comment>
<evidence type="ECO:0000313" key="3">
    <source>
        <dbReference type="Proteomes" id="UP001358417"/>
    </source>
</evidence>
<feature type="region of interest" description="Disordered" evidence="1">
    <location>
        <begin position="297"/>
        <end position="317"/>
    </location>
</feature>
<dbReference type="Proteomes" id="UP001358417">
    <property type="component" value="Unassembled WGS sequence"/>
</dbReference>
<feature type="compositionally biased region" description="Low complexity" evidence="1">
    <location>
        <begin position="202"/>
        <end position="216"/>
    </location>
</feature>
<gene>
    <name evidence="2" type="ORF">LTR84_007598</name>
</gene>
<dbReference type="EMBL" id="JAVRRD010000003">
    <property type="protein sequence ID" value="KAK5061057.1"/>
    <property type="molecule type" value="Genomic_DNA"/>
</dbReference>
<evidence type="ECO:0000313" key="2">
    <source>
        <dbReference type="EMBL" id="KAK5061057.1"/>
    </source>
</evidence>
<feature type="region of interest" description="Disordered" evidence="1">
    <location>
        <begin position="196"/>
        <end position="225"/>
    </location>
</feature>
<accession>A0AAV9NKY7</accession>
<dbReference type="RefSeq" id="XP_064710154.1">
    <property type="nucleotide sequence ID" value="XM_064851151.1"/>
</dbReference>
<reference evidence="2 3" key="1">
    <citation type="submission" date="2023-08" db="EMBL/GenBank/DDBJ databases">
        <title>Black Yeasts Isolated from many extreme environments.</title>
        <authorList>
            <person name="Coleine C."/>
            <person name="Stajich J.E."/>
            <person name="Selbmann L."/>
        </authorList>
    </citation>
    <scope>NUCLEOTIDE SEQUENCE [LARGE SCALE GENOMIC DNA]</scope>
    <source>
        <strain evidence="2 3">CCFEE 5792</strain>
    </source>
</reference>
<proteinExistence type="predicted"/>
<protein>
    <recommendedName>
        <fullName evidence="4">BTB domain-containing protein</fullName>
    </recommendedName>
</protein>
<sequence length="317" mass="35189">MPPEDSDLRTFRSSLRQEAQPDFTLIIGDFSWTVHTKKLLKSTFFKMLCTGNGASIQRNITLSNVEPVLIGHLILWLYTGDYVDGNGTDDDSDVVSNKAGIDINIIMRNGKANKIAQQSHSSPELGLAGAPFPFTKEEETWPIPVAIHAKMYVLAERYGISELSIMTVEELTNELSWNDTVFLPSIEYLFATPKQITNGGDPSNPTTNGTKGTNSTNDDKSTIWKNPAKGSNMFELLVNNTSSDASRLHQTYLADPIFQKVFRENSDFALEVLKRVAAELHDTKDQFAKLNETIETPKAKKGRKKRVASTSLEKEGG</sequence>
<dbReference type="AlphaFoldDB" id="A0AAV9NKY7"/>
<evidence type="ECO:0008006" key="4">
    <source>
        <dbReference type="Google" id="ProtNLM"/>
    </source>
</evidence>